<dbReference type="GO" id="GO:0016853">
    <property type="term" value="F:isomerase activity"/>
    <property type="evidence" value="ECO:0007669"/>
    <property type="project" value="UniProtKB-KW"/>
</dbReference>
<evidence type="ECO:0000313" key="8">
    <source>
        <dbReference type="Proteomes" id="UP000244069"/>
    </source>
</evidence>
<evidence type="ECO:0000256" key="4">
    <source>
        <dbReference type="ARBA" id="ARBA00023284"/>
    </source>
</evidence>
<protein>
    <submittedName>
        <fullName evidence="7">Protein-disulfide isomerase</fullName>
    </submittedName>
</protein>
<keyword evidence="2" id="KW-0560">Oxidoreductase</keyword>
<dbReference type="GO" id="GO:0016491">
    <property type="term" value="F:oxidoreductase activity"/>
    <property type="evidence" value="ECO:0007669"/>
    <property type="project" value="UniProtKB-KW"/>
</dbReference>
<evidence type="ECO:0000256" key="1">
    <source>
        <dbReference type="ARBA" id="ARBA00022729"/>
    </source>
</evidence>
<dbReference type="Pfam" id="PF01323">
    <property type="entry name" value="DSBA"/>
    <property type="match status" value="1"/>
</dbReference>
<dbReference type="PROSITE" id="PS51352">
    <property type="entry name" value="THIOREDOXIN_2"/>
    <property type="match status" value="1"/>
</dbReference>
<keyword evidence="1 5" id="KW-0732">Signal</keyword>
<evidence type="ECO:0000259" key="6">
    <source>
        <dbReference type="PROSITE" id="PS51352"/>
    </source>
</evidence>
<keyword evidence="8" id="KW-1185">Reference proteome</keyword>
<keyword evidence="3" id="KW-1015">Disulfide bond</keyword>
<comment type="caution">
    <text evidence="7">The sequence shown here is derived from an EMBL/GenBank/DDBJ whole genome shotgun (WGS) entry which is preliminary data.</text>
</comment>
<dbReference type="CDD" id="cd03023">
    <property type="entry name" value="DsbA_Com1_like"/>
    <property type="match status" value="1"/>
</dbReference>
<evidence type="ECO:0000256" key="2">
    <source>
        <dbReference type="ARBA" id="ARBA00023002"/>
    </source>
</evidence>
<keyword evidence="4" id="KW-0676">Redox-active center</keyword>
<dbReference type="Pfam" id="PF18312">
    <property type="entry name" value="ScsC_N"/>
    <property type="match status" value="1"/>
</dbReference>
<dbReference type="Proteomes" id="UP000244069">
    <property type="component" value="Unassembled WGS sequence"/>
</dbReference>
<gene>
    <name evidence="7" type="ORF">C8N44_110104</name>
</gene>
<reference evidence="7 8" key="1">
    <citation type="submission" date="2018-04" db="EMBL/GenBank/DDBJ databases">
        <title>Genomic Encyclopedia of Archaeal and Bacterial Type Strains, Phase II (KMG-II): from individual species to whole genera.</title>
        <authorList>
            <person name="Goeker M."/>
        </authorList>
    </citation>
    <scope>NUCLEOTIDE SEQUENCE [LARGE SCALE GENOMIC DNA]</scope>
    <source>
        <strain evidence="7 8">DSM 29329</strain>
    </source>
</reference>
<dbReference type="AlphaFoldDB" id="A0A2T6AWB9"/>
<accession>A0A2T6AWB9</accession>
<feature type="domain" description="Thioredoxin" evidence="6">
    <location>
        <begin position="80"/>
        <end position="267"/>
    </location>
</feature>
<evidence type="ECO:0000256" key="3">
    <source>
        <dbReference type="ARBA" id="ARBA00023157"/>
    </source>
</evidence>
<dbReference type="PANTHER" id="PTHR13887:SF14">
    <property type="entry name" value="DISULFIDE BOND FORMATION PROTEIN D"/>
    <property type="match status" value="1"/>
</dbReference>
<dbReference type="SUPFAM" id="SSF52833">
    <property type="entry name" value="Thioredoxin-like"/>
    <property type="match status" value="1"/>
</dbReference>
<dbReference type="EMBL" id="QBKN01000010">
    <property type="protein sequence ID" value="PTX48105.1"/>
    <property type="molecule type" value="Genomic_DNA"/>
</dbReference>
<dbReference type="InterPro" id="IPR013766">
    <property type="entry name" value="Thioredoxin_domain"/>
</dbReference>
<dbReference type="InterPro" id="IPR001853">
    <property type="entry name" value="DSBA-like_thioredoxin_dom"/>
</dbReference>
<feature type="signal peptide" evidence="5">
    <location>
        <begin position="1"/>
        <end position="36"/>
    </location>
</feature>
<evidence type="ECO:0000256" key="5">
    <source>
        <dbReference type="SAM" id="SignalP"/>
    </source>
</evidence>
<dbReference type="Gene3D" id="3.40.30.10">
    <property type="entry name" value="Glutaredoxin"/>
    <property type="match status" value="1"/>
</dbReference>
<dbReference type="PANTHER" id="PTHR13887">
    <property type="entry name" value="GLUTATHIONE S-TRANSFERASE KAPPA"/>
    <property type="match status" value="1"/>
</dbReference>
<evidence type="ECO:0000313" key="7">
    <source>
        <dbReference type="EMBL" id="PTX48105.1"/>
    </source>
</evidence>
<proteinExistence type="predicted"/>
<feature type="chain" id="PRO_5015480961" evidence="5">
    <location>
        <begin position="37"/>
        <end position="269"/>
    </location>
</feature>
<keyword evidence="7" id="KW-0413">Isomerase</keyword>
<dbReference type="InterPro" id="IPR041205">
    <property type="entry name" value="ScsC_N"/>
</dbReference>
<name>A0A2T6AWB9_9RHOB</name>
<organism evidence="7 8">
    <name type="scientific">Allosediminivita pacifica</name>
    <dbReference type="NCBI Taxonomy" id="1267769"/>
    <lineage>
        <taxon>Bacteria</taxon>
        <taxon>Pseudomonadati</taxon>
        <taxon>Pseudomonadota</taxon>
        <taxon>Alphaproteobacteria</taxon>
        <taxon>Rhodobacterales</taxon>
        <taxon>Paracoccaceae</taxon>
        <taxon>Allosediminivita</taxon>
    </lineage>
</organism>
<sequence>MTVRETRQMTTRYTLPFARGAAVAALLAATTLPASAQETDFDFSSMTETQQEAFGEAVRAYLMENPQVIMEAVSVLEQREQEQQAARDTDLVADYSEALLDDGYSWVGGNPEGDVTIVEFFDYRCGYCRRAFPEVEELIESDGNIRIILKEFPILGEASMTSARFAIATQIVAGDEAYKQVHDSLVTLEGAPDQTTLSRLGETLGLDADAIFAEMGSEEVTRRIAETRALAQSMQISGTPTFIVGDEMVRGYLPLDGMRDVVEEQRGEG</sequence>
<dbReference type="InterPro" id="IPR036249">
    <property type="entry name" value="Thioredoxin-like_sf"/>
</dbReference>